<keyword evidence="1" id="KW-0472">Membrane</keyword>
<dbReference type="EMBL" id="LQOM01000035">
    <property type="protein sequence ID" value="ORV10283.1"/>
    <property type="molecule type" value="Genomic_DNA"/>
</dbReference>
<evidence type="ECO:0000256" key="1">
    <source>
        <dbReference type="SAM" id="Phobius"/>
    </source>
</evidence>
<evidence type="ECO:0000313" key="5">
    <source>
        <dbReference type="Proteomes" id="UP000230971"/>
    </source>
</evidence>
<dbReference type="OrthoDB" id="4567248at2"/>
<protein>
    <submittedName>
        <fullName evidence="2">Uncharacterized protein</fullName>
    </submittedName>
</protein>
<comment type="caution">
    <text evidence="2">The sequence shown here is derived from an EMBL/GenBank/DDBJ whole genome shotgun (WGS) entry which is preliminary data.</text>
</comment>
<dbReference type="AlphaFoldDB" id="A0A1X1RNQ6"/>
<reference evidence="3 5" key="2">
    <citation type="journal article" date="2017" name="Infect. Genet. Evol.">
        <title>The new phylogeny of the genus Mycobacterium: The old and the news.</title>
        <authorList>
            <person name="Tortoli E."/>
            <person name="Fedrizzi T."/>
            <person name="Meehan C.J."/>
            <person name="Trovato A."/>
            <person name="Grottola A."/>
            <person name="Giacobazzi E."/>
            <person name="Serpini G.F."/>
            <person name="Tagliazucchi S."/>
            <person name="Fabio A."/>
            <person name="Bettua C."/>
            <person name="Bertorelli R."/>
            <person name="Frascaro F."/>
            <person name="De Sanctis V."/>
            <person name="Pecorari M."/>
            <person name="Jousson O."/>
            <person name="Segata N."/>
            <person name="Cirillo D.M."/>
        </authorList>
    </citation>
    <scope>NUCLEOTIDE SEQUENCE [LARGE SCALE GENOMIC DNA]</scope>
    <source>
        <strain evidence="3 5">NCTC 12882</strain>
    </source>
</reference>
<dbReference type="STRING" id="28045.AWB95_15425"/>
<dbReference type="RefSeq" id="WP_084706880.1">
    <property type="nucleotide sequence ID" value="NZ_LQOM01000035.1"/>
</dbReference>
<accession>A0A1X1RNQ6</accession>
<dbReference type="Proteomes" id="UP000230971">
    <property type="component" value="Unassembled WGS sequence"/>
</dbReference>
<feature type="transmembrane region" description="Helical" evidence="1">
    <location>
        <begin position="52"/>
        <end position="71"/>
    </location>
</feature>
<keyword evidence="4" id="KW-1185">Reference proteome</keyword>
<gene>
    <name evidence="2" type="ORF">AWB95_15425</name>
    <name evidence="3" type="ORF">CQY23_10660</name>
</gene>
<reference evidence="2 4" key="1">
    <citation type="submission" date="2016-01" db="EMBL/GenBank/DDBJ databases">
        <title>The new phylogeny of the genus Mycobacterium.</title>
        <authorList>
            <person name="Tarcisio F."/>
            <person name="Conor M."/>
            <person name="Antonella G."/>
            <person name="Elisabetta G."/>
            <person name="Giulia F.S."/>
            <person name="Sara T."/>
            <person name="Anna F."/>
            <person name="Clotilde B."/>
            <person name="Roberto B."/>
            <person name="Veronica D.S."/>
            <person name="Fabio R."/>
            <person name="Monica P."/>
            <person name="Olivier J."/>
            <person name="Enrico T."/>
            <person name="Nicola S."/>
        </authorList>
    </citation>
    <scope>NUCLEOTIDE SEQUENCE [LARGE SCALE GENOMIC DNA]</scope>
    <source>
        <strain evidence="2 4">DSM 44243</strain>
    </source>
</reference>
<evidence type="ECO:0000313" key="2">
    <source>
        <dbReference type="EMBL" id="ORV10283.1"/>
    </source>
</evidence>
<keyword evidence="1" id="KW-0812">Transmembrane</keyword>
<name>A0A1X1RNQ6_MYCCE</name>
<proteinExistence type="predicted"/>
<dbReference type="EMBL" id="PDKV01000011">
    <property type="protein sequence ID" value="PIB78885.1"/>
    <property type="molecule type" value="Genomic_DNA"/>
</dbReference>
<evidence type="ECO:0000313" key="3">
    <source>
        <dbReference type="EMBL" id="PIB78885.1"/>
    </source>
</evidence>
<sequence>MLTAIERLLNFQLTIVEILCIGAVLGVPYLAMGIAWTSTHTAHLDQLHGVDLMMSLLFSILLWPALGLAGCA</sequence>
<organism evidence="2 4">
    <name type="scientific">Mycobacterium celatum</name>
    <dbReference type="NCBI Taxonomy" id="28045"/>
    <lineage>
        <taxon>Bacteria</taxon>
        <taxon>Bacillati</taxon>
        <taxon>Actinomycetota</taxon>
        <taxon>Actinomycetes</taxon>
        <taxon>Mycobacteriales</taxon>
        <taxon>Mycobacteriaceae</taxon>
        <taxon>Mycobacterium</taxon>
    </lineage>
</organism>
<keyword evidence="1" id="KW-1133">Transmembrane helix</keyword>
<evidence type="ECO:0000313" key="4">
    <source>
        <dbReference type="Proteomes" id="UP000193907"/>
    </source>
</evidence>
<dbReference type="Proteomes" id="UP000193907">
    <property type="component" value="Unassembled WGS sequence"/>
</dbReference>
<feature type="transmembrane region" description="Helical" evidence="1">
    <location>
        <begin position="12"/>
        <end position="32"/>
    </location>
</feature>